<keyword evidence="2" id="KW-1185">Reference proteome</keyword>
<dbReference type="PROSITE" id="PS51257">
    <property type="entry name" value="PROKAR_LIPOPROTEIN"/>
    <property type="match status" value="1"/>
</dbReference>
<dbReference type="InterPro" id="IPR000415">
    <property type="entry name" value="Nitroreductase-like"/>
</dbReference>
<dbReference type="RefSeq" id="WP_307352833.1">
    <property type="nucleotide sequence ID" value="NZ_JAUSVS010000013.1"/>
</dbReference>
<proteinExistence type="predicted"/>
<name>A0ABU0J0F6_9CAUL</name>
<reference evidence="1 2" key="1">
    <citation type="submission" date="2023-07" db="EMBL/GenBank/DDBJ databases">
        <title>Genomic Encyclopedia of Type Strains, Phase IV (KMG-IV): sequencing the most valuable type-strain genomes for metagenomic binning, comparative biology and taxonomic classification.</title>
        <authorList>
            <person name="Goeker M."/>
        </authorList>
    </citation>
    <scope>NUCLEOTIDE SEQUENCE [LARGE SCALE GENOMIC DNA]</scope>
    <source>
        <strain evidence="1 2">DSM 18695</strain>
    </source>
</reference>
<gene>
    <name evidence="1" type="ORF">QO010_004493</name>
</gene>
<comment type="caution">
    <text evidence="1">The sequence shown here is derived from an EMBL/GenBank/DDBJ whole genome shotgun (WGS) entry which is preliminary data.</text>
</comment>
<protein>
    <recommendedName>
        <fullName evidence="3">Twin-arginine translocation pathway signal protein</fullName>
    </recommendedName>
</protein>
<dbReference type="NCBIfam" id="NF047509">
    <property type="entry name" value="Rv3131_FMN_oxido"/>
    <property type="match status" value="1"/>
</dbReference>
<evidence type="ECO:0000313" key="1">
    <source>
        <dbReference type="EMBL" id="MDQ0466697.1"/>
    </source>
</evidence>
<dbReference type="EMBL" id="JAUSVS010000013">
    <property type="protein sequence ID" value="MDQ0466697.1"/>
    <property type="molecule type" value="Genomic_DNA"/>
</dbReference>
<dbReference type="Gene3D" id="3.40.109.10">
    <property type="entry name" value="NADH Oxidase"/>
    <property type="match status" value="1"/>
</dbReference>
<dbReference type="Proteomes" id="UP001228905">
    <property type="component" value="Unassembled WGS sequence"/>
</dbReference>
<organism evidence="1 2">
    <name type="scientific">Caulobacter ginsengisoli</name>
    <dbReference type="NCBI Taxonomy" id="400775"/>
    <lineage>
        <taxon>Bacteria</taxon>
        <taxon>Pseudomonadati</taxon>
        <taxon>Pseudomonadota</taxon>
        <taxon>Alphaproteobacteria</taxon>
        <taxon>Caulobacterales</taxon>
        <taxon>Caulobacteraceae</taxon>
        <taxon>Caulobacter</taxon>
    </lineage>
</organism>
<sequence length="374" mass="39353">MLRRDFIRLVGGGAVFAATGCASAGPDPRAAWSNPGAGETDPRKRALAWAILAPNPHNMQPWLADLSEPDAITLYVDRSRLLPVTDPFNRQIVIGCGAFLELLSLAAGAQGLTATITPFPLGEPAPNLDDRPIARVVLSAGGQADPLFAQALKRRTNRARYEDRPVTPDAAAAIGAAANLPGVQFGSTVSGAARDRLRAQVFEGSVIEANTADAHQESLERTFLGAKAVAAHRYGISIEGPAIEAAVATGLLTRARMAQPGSWAFKQEIALMKAGSESAAGFVWLTTAGNSRAEQLTAGRAYLRANLAATGLGLSMQPWSQGLQEYPTMAGLFTRLHADLTPDGGRIQMLSRIGYAKPIPPAPRRGLAANLKPA</sequence>
<evidence type="ECO:0000313" key="2">
    <source>
        <dbReference type="Proteomes" id="UP001228905"/>
    </source>
</evidence>
<accession>A0ABU0J0F6</accession>
<dbReference type="SUPFAM" id="SSF55469">
    <property type="entry name" value="FMN-dependent nitroreductase-like"/>
    <property type="match status" value="1"/>
</dbReference>
<evidence type="ECO:0008006" key="3">
    <source>
        <dbReference type="Google" id="ProtNLM"/>
    </source>
</evidence>